<sequence length="125" mass="14008">MAVKYLLCAHCRNMVEKVVDKGVPVMCCGEKMLELVPNTTDGAMEKHVPDVKEEGQKVSVVVGSTVHPMLEEHYIQFIALETKNGCVYRKDLKPGDEPKAEFLLNEGDGVEAVYEFCNLHGLWKK</sequence>
<evidence type="ECO:0000256" key="4">
    <source>
        <dbReference type="ARBA" id="ARBA00022982"/>
    </source>
</evidence>
<protein>
    <submittedName>
        <fullName evidence="7">Desulfoferrodoxin</fullName>
    </submittedName>
</protein>
<dbReference type="AlphaFoldDB" id="A0A9D2SCP4"/>
<reference evidence="7" key="2">
    <citation type="submission" date="2021-04" db="EMBL/GenBank/DDBJ databases">
        <authorList>
            <person name="Gilroy R."/>
        </authorList>
    </citation>
    <scope>NUCLEOTIDE SEQUENCE</scope>
    <source>
        <strain evidence="7">USAMLcec3-2134</strain>
    </source>
</reference>
<evidence type="ECO:0000313" key="7">
    <source>
        <dbReference type="EMBL" id="HJB90188.1"/>
    </source>
</evidence>
<feature type="domain" description="Desulfoferrodoxin ferrous iron-binding" evidence="6">
    <location>
        <begin position="40"/>
        <end position="124"/>
    </location>
</feature>
<comment type="similarity">
    <text evidence="1">Belongs to the desulfoferrodoxin family.</text>
</comment>
<evidence type="ECO:0000256" key="3">
    <source>
        <dbReference type="ARBA" id="ARBA00022723"/>
    </source>
</evidence>
<dbReference type="PANTHER" id="PTHR36541">
    <property type="entry name" value="SUPEROXIDE REDUCTASE-RELATED"/>
    <property type="match status" value="1"/>
</dbReference>
<keyword evidence="2" id="KW-0813">Transport</keyword>
<dbReference type="Pfam" id="PF01880">
    <property type="entry name" value="Desulfoferrodox"/>
    <property type="match status" value="1"/>
</dbReference>
<dbReference type="SUPFAM" id="SSF57802">
    <property type="entry name" value="Rubredoxin-like"/>
    <property type="match status" value="1"/>
</dbReference>
<dbReference type="EMBL" id="DWXE01000006">
    <property type="protein sequence ID" value="HJB90188.1"/>
    <property type="molecule type" value="Genomic_DNA"/>
</dbReference>
<evidence type="ECO:0000313" key="8">
    <source>
        <dbReference type="Proteomes" id="UP000886883"/>
    </source>
</evidence>
<evidence type="ECO:0000259" key="6">
    <source>
        <dbReference type="Pfam" id="PF01880"/>
    </source>
</evidence>
<dbReference type="Proteomes" id="UP000886883">
    <property type="component" value="Unassembled WGS sequence"/>
</dbReference>
<dbReference type="GO" id="GO:0016491">
    <property type="term" value="F:oxidoreductase activity"/>
    <property type="evidence" value="ECO:0007669"/>
    <property type="project" value="InterPro"/>
</dbReference>
<proteinExistence type="inferred from homology"/>
<organism evidence="7 8">
    <name type="scientific">Candidatus Eisenbergiella merdigallinarum</name>
    <dbReference type="NCBI Taxonomy" id="2838552"/>
    <lineage>
        <taxon>Bacteria</taxon>
        <taxon>Bacillati</taxon>
        <taxon>Bacillota</taxon>
        <taxon>Clostridia</taxon>
        <taxon>Lachnospirales</taxon>
        <taxon>Lachnospiraceae</taxon>
        <taxon>Eisenbergiella</taxon>
    </lineage>
</organism>
<evidence type="ECO:0000256" key="2">
    <source>
        <dbReference type="ARBA" id="ARBA00022448"/>
    </source>
</evidence>
<accession>A0A9D2SCP4</accession>
<keyword evidence="3" id="KW-0479">Metal-binding</keyword>
<reference evidence="7" key="1">
    <citation type="journal article" date="2021" name="PeerJ">
        <title>Extensive microbial diversity within the chicken gut microbiome revealed by metagenomics and culture.</title>
        <authorList>
            <person name="Gilroy R."/>
            <person name="Ravi A."/>
            <person name="Getino M."/>
            <person name="Pursley I."/>
            <person name="Horton D.L."/>
            <person name="Alikhan N.F."/>
            <person name="Baker D."/>
            <person name="Gharbi K."/>
            <person name="Hall N."/>
            <person name="Watson M."/>
            <person name="Adriaenssens E.M."/>
            <person name="Foster-Nyarko E."/>
            <person name="Jarju S."/>
            <person name="Secka A."/>
            <person name="Antonio M."/>
            <person name="Oren A."/>
            <person name="Chaudhuri R.R."/>
            <person name="La Ragione R."/>
            <person name="Hildebrand F."/>
            <person name="Pallen M.J."/>
        </authorList>
    </citation>
    <scope>NUCLEOTIDE SEQUENCE</scope>
    <source>
        <strain evidence="7">USAMLcec3-2134</strain>
    </source>
</reference>
<evidence type="ECO:0000256" key="5">
    <source>
        <dbReference type="ARBA" id="ARBA00023004"/>
    </source>
</evidence>
<dbReference type="InterPro" id="IPR036073">
    <property type="entry name" value="Desulfoferrodoxin_Fe-bd_dom_sf"/>
</dbReference>
<dbReference type="InterPro" id="IPR002742">
    <property type="entry name" value="Desulfoferrodoxin_Fe-bd_dom"/>
</dbReference>
<evidence type="ECO:0000256" key="1">
    <source>
        <dbReference type="ARBA" id="ARBA00005941"/>
    </source>
</evidence>
<dbReference type="SUPFAM" id="SSF49367">
    <property type="entry name" value="Superoxide reductase-like"/>
    <property type="match status" value="1"/>
</dbReference>
<dbReference type="InterPro" id="IPR051233">
    <property type="entry name" value="Desulfoferrodoxin_SOR"/>
</dbReference>
<keyword evidence="4" id="KW-0249">Electron transport</keyword>
<keyword evidence="5" id="KW-0408">Iron</keyword>
<dbReference type="Gene3D" id="2.60.40.730">
    <property type="entry name" value="SOR catalytic domain"/>
    <property type="match status" value="1"/>
</dbReference>
<name>A0A9D2SCP4_9FIRM</name>
<dbReference type="GO" id="GO:0005506">
    <property type="term" value="F:iron ion binding"/>
    <property type="evidence" value="ECO:0007669"/>
    <property type="project" value="InterPro"/>
</dbReference>
<dbReference type="PANTHER" id="PTHR36541:SF1">
    <property type="entry name" value="SUPEROXIDE REDUCTASE-RELATED"/>
    <property type="match status" value="1"/>
</dbReference>
<comment type="caution">
    <text evidence="7">The sequence shown here is derived from an EMBL/GenBank/DDBJ whole genome shotgun (WGS) entry which is preliminary data.</text>
</comment>
<gene>
    <name evidence="7" type="ORF">H9763_01840</name>
</gene>